<dbReference type="Pfam" id="PF11158">
    <property type="entry name" value="DUF2938"/>
    <property type="match status" value="1"/>
</dbReference>
<gene>
    <name evidence="2" type="ORF">J0A66_20925</name>
</gene>
<dbReference type="Proteomes" id="UP000664654">
    <property type="component" value="Unassembled WGS sequence"/>
</dbReference>
<keyword evidence="1" id="KW-0812">Transmembrane</keyword>
<keyword evidence="3" id="KW-1185">Reference proteome</keyword>
<feature type="transmembrane region" description="Helical" evidence="1">
    <location>
        <begin position="142"/>
        <end position="159"/>
    </location>
</feature>
<proteinExistence type="predicted"/>
<comment type="caution">
    <text evidence="2">The sequence shown here is derived from an EMBL/GenBank/DDBJ whole genome shotgun (WGS) entry which is preliminary data.</text>
</comment>
<feature type="transmembrane region" description="Helical" evidence="1">
    <location>
        <begin position="6"/>
        <end position="27"/>
    </location>
</feature>
<evidence type="ECO:0000256" key="1">
    <source>
        <dbReference type="SAM" id="Phobius"/>
    </source>
</evidence>
<accession>A0A939DS80</accession>
<protein>
    <submittedName>
        <fullName evidence="2">DUF2938 domain-containing protein</fullName>
    </submittedName>
</protein>
<keyword evidence="1" id="KW-0472">Membrane</keyword>
<sequence>MDTQHIGAVVIIGIGATLLMDGWAWLLRRLFAIPSLNFCLVGRWFGHMPTGIFRHNAIGKAEAKPFECLLGWTVHYLIGIVFAGALVWLTSAKWLDAPTLLPALLFGAVTVLAPFLVMQPALGMGLAASKAPSPWQARSKSLLTHLVFGLGLYLSAWLLNL</sequence>
<evidence type="ECO:0000313" key="3">
    <source>
        <dbReference type="Proteomes" id="UP000664654"/>
    </source>
</evidence>
<keyword evidence="1" id="KW-1133">Transmembrane helix</keyword>
<dbReference type="InterPro" id="IPR021329">
    <property type="entry name" value="DUF2938"/>
</dbReference>
<feature type="transmembrane region" description="Helical" evidence="1">
    <location>
        <begin position="69"/>
        <end position="89"/>
    </location>
</feature>
<name>A0A939DS80_9ALTE</name>
<organism evidence="2 3">
    <name type="scientific">Bowmanella dokdonensis</name>
    <dbReference type="NCBI Taxonomy" id="751969"/>
    <lineage>
        <taxon>Bacteria</taxon>
        <taxon>Pseudomonadati</taxon>
        <taxon>Pseudomonadota</taxon>
        <taxon>Gammaproteobacteria</taxon>
        <taxon>Alteromonadales</taxon>
        <taxon>Alteromonadaceae</taxon>
        <taxon>Bowmanella</taxon>
    </lineage>
</organism>
<dbReference type="EMBL" id="JAFKCV010000025">
    <property type="protein sequence ID" value="MBN7827708.1"/>
    <property type="molecule type" value="Genomic_DNA"/>
</dbReference>
<reference evidence="2" key="1">
    <citation type="submission" date="2021-03" db="EMBL/GenBank/DDBJ databases">
        <title>novel species isolated from a fishpond in China.</title>
        <authorList>
            <person name="Lu H."/>
            <person name="Cai Z."/>
        </authorList>
    </citation>
    <scope>NUCLEOTIDE SEQUENCE</scope>
    <source>
        <strain evidence="2">JCM 30855</strain>
    </source>
</reference>
<dbReference type="RefSeq" id="WP_206575817.1">
    <property type="nucleotide sequence ID" value="NZ_JAFKCV010000025.1"/>
</dbReference>
<feature type="transmembrane region" description="Helical" evidence="1">
    <location>
        <begin position="101"/>
        <end position="122"/>
    </location>
</feature>
<dbReference type="AlphaFoldDB" id="A0A939DS80"/>
<evidence type="ECO:0000313" key="2">
    <source>
        <dbReference type="EMBL" id="MBN7827708.1"/>
    </source>
</evidence>